<evidence type="ECO:0000313" key="2">
    <source>
        <dbReference type="Proteomes" id="UP000680304"/>
    </source>
</evidence>
<gene>
    <name evidence="1" type="ORF">PACILC2_48790</name>
</gene>
<reference evidence="1 2" key="1">
    <citation type="submission" date="2021-04" db="EMBL/GenBank/DDBJ databases">
        <title>Draft genome sequence of Paenibacillus cisolokensis, LC2-13A.</title>
        <authorList>
            <person name="Uke A."/>
            <person name="Chhe C."/>
            <person name="Baramee S."/>
            <person name="Kosugi A."/>
        </authorList>
    </citation>
    <scope>NUCLEOTIDE SEQUENCE [LARGE SCALE GENOMIC DNA]</scope>
    <source>
        <strain evidence="1 2">LC2-13A</strain>
    </source>
</reference>
<name>A0ABQ4NDM0_9BACL</name>
<dbReference type="Proteomes" id="UP000680304">
    <property type="component" value="Unassembled WGS sequence"/>
</dbReference>
<keyword evidence="2" id="KW-1185">Reference proteome</keyword>
<dbReference type="InterPro" id="IPR032329">
    <property type="entry name" value="DUF4855"/>
</dbReference>
<organism evidence="1 2">
    <name type="scientific">Paenibacillus cisolokensis</name>
    <dbReference type="NCBI Taxonomy" id="1658519"/>
    <lineage>
        <taxon>Bacteria</taxon>
        <taxon>Bacillati</taxon>
        <taxon>Bacillota</taxon>
        <taxon>Bacilli</taxon>
        <taxon>Bacillales</taxon>
        <taxon>Paenibacillaceae</taxon>
        <taxon>Paenibacillus</taxon>
    </lineage>
</organism>
<dbReference type="Pfam" id="PF16147">
    <property type="entry name" value="DUF4855"/>
    <property type="match status" value="1"/>
</dbReference>
<dbReference type="EMBL" id="BOVJ01000173">
    <property type="protein sequence ID" value="GIQ66311.1"/>
    <property type="molecule type" value="Genomic_DNA"/>
</dbReference>
<accession>A0ABQ4NDM0</accession>
<sequence>MGVEMELSDAVLTDLAARNKYYAYLDKGVEHGYMNSFTAFYQQVKTLKKAAESADPAAREVYDKTYQFIKGTYGQ</sequence>
<proteinExistence type="predicted"/>
<protein>
    <submittedName>
        <fullName evidence="1">Uncharacterized protein</fullName>
    </submittedName>
</protein>
<comment type="caution">
    <text evidence="1">The sequence shown here is derived from an EMBL/GenBank/DDBJ whole genome shotgun (WGS) entry which is preliminary data.</text>
</comment>
<evidence type="ECO:0000313" key="1">
    <source>
        <dbReference type="EMBL" id="GIQ66311.1"/>
    </source>
</evidence>